<keyword evidence="1" id="KW-0596">Phosphopantetheine</keyword>
<dbReference type="Pfam" id="PF21089">
    <property type="entry name" value="PKS_DH_N"/>
    <property type="match status" value="1"/>
</dbReference>
<dbReference type="GO" id="GO:0004312">
    <property type="term" value="F:fatty acid synthase activity"/>
    <property type="evidence" value="ECO:0007669"/>
    <property type="project" value="TreeGrafter"/>
</dbReference>
<feature type="domain" description="PKS/mFAS DH" evidence="6">
    <location>
        <begin position="407"/>
        <end position="686"/>
    </location>
</feature>
<evidence type="ECO:0000256" key="2">
    <source>
        <dbReference type="ARBA" id="ARBA00022553"/>
    </source>
</evidence>
<dbReference type="SMART" id="SM00826">
    <property type="entry name" value="PKS_DH"/>
    <property type="match status" value="1"/>
</dbReference>
<evidence type="ECO:0000256" key="3">
    <source>
        <dbReference type="ARBA" id="ARBA00022679"/>
    </source>
</evidence>
<evidence type="ECO:0000256" key="5">
    <source>
        <dbReference type="PROSITE-ProRule" id="PRU01363"/>
    </source>
</evidence>
<dbReference type="InterPro" id="IPR020807">
    <property type="entry name" value="PKS_DH"/>
</dbReference>
<dbReference type="PANTHER" id="PTHR43775">
    <property type="entry name" value="FATTY ACID SYNTHASE"/>
    <property type="match status" value="1"/>
</dbReference>
<dbReference type="InterPro" id="IPR055123">
    <property type="entry name" value="SpnB-like_Rossmann"/>
</dbReference>
<feature type="active site" description="Proton acceptor; for dehydratase activity" evidence="5">
    <location>
        <position position="439"/>
    </location>
</feature>
<dbReference type="InterPro" id="IPR042104">
    <property type="entry name" value="PKS_dehydratase_sf"/>
</dbReference>
<evidence type="ECO:0000313" key="7">
    <source>
        <dbReference type="EMBL" id="ORA07898.1"/>
    </source>
</evidence>
<reference evidence="7 8" key="1">
    <citation type="submission" date="2017-02" db="EMBL/GenBank/DDBJ databases">
        <title>The new phylogeny of genus Mycobacterium.</title>
        <authorList>
            <person name="Tortoli E."/>
            <person name="Trovato A."/>
            <person name="Cirillo D.M."/>
        </authorList>
    </citation>
    <scope>NUCLEOTIDE SEQUENCE [LARGE SCALE GENOMIC DNA]</scope>
    <source>
        <strain evidence="7 8">DSM 45057</strain>
    </source>
</reference>
<dbReference type="InterPro" id="IPR016035">
    <property type="entry name" value="Acyl_Trfase/lysoPLipase"/>
</dbReference>
<dbReference type="Pfam" id="PF00698">
    <property type="entry name" value="Acyl_transf_1"/>
    <property type="match status" value="1"/>
</dbReference>
<dbReference type="GO" id="GO:0006633">
    <property type="term" value="P:fatty acid biosynthetic process"/>
    <property type="evidence" value="ECO:0007669"/>
    <property type="project" value="TreeGrafter"/>
</dbReference>
<keyword evidence="4" id="KW-0012">Acyltransferase</keyword>
<evidence type="ECO:0000256" key="4">
    <source>
        <dbReference type="ARBA" id="ARBA00023315"/>
    </source>
</evidence>
<dbReference type="Pfam" id="PF14765">
    <property type="entry name" value="PS-DH"/>
    <property type="match status" value="1"/>
</dbReference>
<comment type="caution">
    <text evidence="7">The sequence shown here is derived from an EMBL/GenBank/DDBJ whole genome shotgun (WGS) entry which is preliminary data.</text>
</comment>
<keyword evidence="2" id="KW-0597">Phosphoprotein</keyword>
<feature type="non-terminal residue" evidence="7">
    <location>
        <position position="1"/>
    </location>
</feature>
<dbReference type="Pfam" id="PF22953">
    <property type="entry name" value="SpnB_Rossmann"/>
    <property type="match status" value="1"/>
</dbReference>
<proteinExistence type="predicted"/>
<feature type="region of interest" description="C-terminal hotdog fold" evidence="5">
    <location>
        <begin position="542"/>
        <end position="686"/>
    </location>
</feature>
<evidence type="ECO:0000313" key="8">
    <source>
        <dbReference type="Proteomes" id="UP000192284"/>
    </source>
</evidence>
<dbReference type="InterPro" id="IPR049552">
    <property type="entry name" value="PKS_DH_N"/>
</dbReference>
<feature type="active site" description="Proton donor; for dehydratase activity" evidence="5">
    <location>
        <position position="604"/>
    </location>
</feature>
<dbReference type="PROSITE" id="PS52019">
    <property type="entry name" value="PKS_MFAS_DH"/>
    <property type="match status" value="1"/>
</dbReference>
<feature type="region of interest" description="N-terminal hotdog fold" evidence="5">
    <location>
        <begin position="407"/>
        <end position="532"/>
    </location>
</feature>
<accession>A0A1W9Z684</accession>
<dbReference type="Gene3D" id="3.40.366.10">
    <property type="entry name" value="Malonyl-Coenzyme A Acyl Carrier Protein, domain 2"/>
    <property type="match status" value="1"/>
</dbReference>
<evidence type="ECO:0000256" key="1">
    <source>
        <dbReference type="ARBA" id="ARBA00022450"/>
    </source>
</evidence>
<dbReference type="InterPro" id="IPR049551">
    <property type="entry name" value="PKS_DH_C"/>
</dbReference>
<feature type="non-terminal residue" evidence="7">
    <location>
        <position position="881"/>
    </location>
</feature>
<sequence>ALTLPATNPREELLRALHALATDTPHPGVTYHHLPGHHSAKTVFVFPGQGAQYPTMATELYTHHPLFTAALDEICAAFDPHLEAPLTQAMFAAPDTAEAQLLNQTAYAQPALFAVGVALHAVFTHAGIRPDYLVGHSVGELAAAHVAGILSLADAALLVSARGRLMQTCAPGTMLAISATPPDLNAVLADYPQVELAAVNGPTALVVSGPAEQLHHLGQHCAATGYKTTPLRVSHAFHSASMDPALPEFHTIAASLTWSAPSIPIISTLTGQPATPDQLTSPDYWTRQLRHTVRFHDAITTLLAQGPHTFVELSPHPVLAAALTDTLADQPGCTVVPTLVRDLQDLDTMSTALAQLHTHGHSPDWTTLYPGATTIALPTYPFQHRPYQLAVAAVGDVSAAGLDKPDHPLLGALAELADQDQIVLTGRLSTATHPWLGGHRVDDMVVFPGTGYIELLLQAGEYAQCPAIEELVLHTPLTVHEHTPTDVQITVQAEDDTGRRAFSVHSRAGGTQGPTAWTLHASGALSTTTPGVSEARSTPVAVDPIDADSFYGDLAEHGLHYHGPFQSVRGIRRHPSAPDTVSAEVVLPADTDIGGYGIHPALLDAALHPLAAAFYDTDPHGLPPTPRLPFAFTGVTLHAIGATRLHVQLSATGPDTFTLHATDPAGAPVISIDTLTLRARPDHIGSPAPAALRDSLFELAWPALPADTFPAPASTPAWAILTDDPERLPASLHAPHHTEWADIEPAHTDVVVWVLPPPDPAEADPLQRLHTLTRATVSGLQHWLTRPDTLHTPLVILTSHALSTSAYDRPPDLAHAAVWALIHTAQNEHPDRISAVDLDTTTATDDTLVHVLAALADPARRPTLEPQLALRHGIAHTPRLI</sequence>
<dbReference type="SMART" id="SM00827">
    <property type="entry name" value="PKS_AT"/>
    <property type="match status" value="1"/>
</dbReference>
<evidence type="ECO:0000259" key="6">
    <source>
        <dbReference type="PROSITE" id="PS52019"/>
    </source>
</evidence>
<dbReference type="PANTHER" id="PTHR43775:SF51">
    <property type="entry name" value="INACTIVE PHENOLPHTHIOCEROL SYNTHESIS POLYKETIDE SYNTHASE TYPE I PKS1-RELATED"/>
    <property type="match status" value="1"/>
</dbReference>
<dbReference type="RefSeq" id="WP_139802038.1">
    <property type="nucleotide sequence ID" value="NZ_MVHE01000160.1"/>
</dbReference>
<dbReference type="InterPro" id="IPR014043">
    <property type="entry name" value="Acyl_transferase_dom"/>
</dbReference>
<dbReference type="FunFam" id="3.40.366.10:FF:000002">
    <property type="entry name" value="Probable polyketide synthase 2"/>
    <property type="match status" value="1"/>
</dbReference>
<dbReference type="OrthoDB" id="4516163at2"/>
<dbReference type="InterPro" id="IPR001227">
    <property type="entry name" value="Ac_transferase_dom_sf"/>
</dbReference>
<dbReference type="InterPro" id="IPR036291">
    <property type="entry name" value="NAD(P)-bd_dom_sf"/>
</dbReference>
<keyword evidence="8" id="KW-1185">Reference proteome</keyword>
<keyword evidence="3" id="KW-0808">Transferase</keyword>
<dbReference type="Gene3D" id="3.10.129.110">
    <property type="entry name" value="Polyketide synthase dehydratase"/>
    <property type="match status" value="1"/>
</dbReference>
<protein>
    <recommendedName>
        <fullName evidence="6">PKS/mFAS DH domain-containing protein</fullName>
    </recommendedName>
</protein>
<dbReference type="SUPFAM" id="SSF55048">
    <property type="entry name" value="Probable ACP-binding domain of malonyl-CoA ACP transacylase"/>
    <property type="match status" value="1"/>
</dbReference>
<dbReference type="InterPro" id="IPR049900">
    <property type="entry name" value="PKS_mFAS_DH"/>
</dbReference>
<gene>
    <name evidence="7" type="ORF">BST12_28675</name>
</gene>
<dbReference type="Gene3D" id="3.40.50.11460">
    <property type="match status" value="1"/>
</dbReference>
<dbReference type="Gene3D" id="3.30.70.3290">
    <property type="match status" value="1"/>
</dbReference>
<name>A0A1W9Z684_MYCAN</name>
<dbReference type="InterPro" id="IPR050091">
    <property type="entry name" value="PKS_NRPS_Biosynth_Enz"/>
</dbReference>
<organism evidence="7 8">
    <name type="scientific">Mycobacterium angelicum</name>
    <dbReference type="NCBI Taxonomy" id="470074"/>
    <lineage>
        <taxon>Bacteria</taxon>
        <taxon>Bacillati</taxon>
        <taxon>Actinomycetota</taxon>
        <taxon>Actinomycetes</taxon>
        <taxon>Mycobacteriales</taxon>
        <taxon>Mycobacteriaceae</taxon>
        <taxon>Mycobacterium</taxon>
    </lineage>
</organism>
<dbReference type="EMBL" id="MVHE01000160">
    <property type="protein sequence ID" value="ORA07898.1"/>
    <property type="molecule type" value="Genomic_DNA"/>
</dbReference>
<dbReference type="Proteomes" id="UP000192284">
    <property type="component" value="Unassembled WGS sequence"/>
</dbReference>
<dbReference type="SUPFAM" id="SSF51735">
    <property type="entry name" value="NAD(P)-binding Rossmann-fold domains"/>
    <property type="match status" value="1"/>
</dbReference>
<dbReference type="AlphaFoldDB" id="A0A1W9Z684"/>
<dbReference type="InterPro" id="IPR016036">
    <property type="entry name" value="Malonyl_transacylase_ACP-bd"/>
</dbReference>
<dbReference type="SUPFAM" id="SSF52151">
    <property type="entry name" value="FabD/lysophospholipase-like"/>
    <property type="match status" value="1"/>
</dbReference>